<dbReference type="EMBL" id="PSQE01000003">
    <property type="protein sequence ID" value="RHN67974.1"/>
    <property type="molecule type" value="Genomic_DNA"/>
</dbReference>
<dbReference type="Proteomes" id="UP000002051">
    <property type="component" value="Chromosome 3"/>
</dbReference>
<evidence type="ECO:0000256" key="3">
    <source>
        <dbReference type="ARBA" id="ARBA00022824"/>
    </source>
</evidence>
<evidence type="ECO:0000259" key="7">
    <source>
        <dbReference type="PROSITE" id="PS50845"/>
    </source>
</evidence>
<dbReference type="AlphaFoldDB" id="G7IV80"/>
<dbReference type="Pfam" id="PF02453">
    <property type="entry name" value="Reticulon"/>
    <property type="match status" value="1"/>
</dbReference>
<evidence type="ECO:0000313" key="12">
    <source>
        <dbReference type="Proteomes" id="UP000265566"/>
    </source>
</evidence>
<feature type="transmembrane region" description="Helical" evidence="6">
    <location>
        <begin position="168"/>
        <end position="187"/>
    </location>
</feature>
<evidence type="ECO:0000313" key="9">
    <source>
        <dbReference type="EMBL" id="RHN67974.1"/>
    </source>
</evidence>
<evidence type="ECO:0000313" key="8">
    <source>
        <dbReference type="EMBL" id="AES70831.1"/>
    </source>
</evidence>
<feature type="transmembrane region" description="Helical" evidence="6">
    <location>
        <begin position="74"/>
        <end position="89"/>
    </location>
</feature>
<dbReference type="PROSITE" id="PS50845">
    <property type="entry name" value="RETICULON"/>
    <property type="match status" value="1"/>
</dbReference>
<reference evidence="8 11" key="2">
    <citation type="journal article" date="2014" name="BMC Genomics">
        <title>An improved genome release (version Mt4.0) for the model legume Medicago truncatula.</title>
        <authorList>
            <person name="Tang H."/>
            <person name="Krishnakumar V."/>
            <person name="Bidwell S."/>
            <person name="Rosen B."/>
            <person name="Chan A."/>
            <person name="Zhou S."/>
            <person name="Gentzbittel L."/>
            <person name="Childs K.L."/>
            <person name="Yandell M."/>
            <person name="Gundlach H."/>
            <person name="Mayer K.F."/>
            <person name="Schwartz D.C."/>
            <person name="Town C.D."/>
        </authorList>
    </citation>
    <scope>GENOME REANNOTATION</scope>
    <source>
        <strain evidence="10 11">cv. Jemalong A17</strain>
    </source>
</reference>
<dbReference type="HOGENOM" id="CLU_066344_1_0_1"/>
<feature type="domain" description="Reticulon" evidence="7">
    <location>
        <begin position="63"/>
        <end position="213"/>
    </location>
</feature>
<reference evidence="10" key="3">
    <citation type="submission" date="2015-04" db="UniProtKB">
        <authorList>
            <consortium name="EnsemblPlants"/>
        </authorList>
    </citation>
    <scope>IDENTIFICATION</scope>
    <source>
        <strain evidence="10">cv. Jemalong A17</strain>
    </source>
</reference>
<dbReference type="EMBL" id="CM001219">
    <property type="protein sequence ID" value="AES70831.1"/>
    <property type="molecule type" value="Genomic_DNA"/>
</dbReference>
<dbReference type="eggNOG" id="KOG1792">
    <property type="taxonomic scope" value="Eukaryota"/>
</dbReference>
<keyword evidence="11" id="KW-1185">Reference proteome</keyword>
<dbReference type="PANTHER" id="PTHR10994:SF177">
    <property type="entry name" value="RETICULON-LIKE PROTEIN B15"/>
    <property type="match status" value="1"/>
</dbReference>
<keyword evidence="2 6" id="KW-0812">Transmembrane</keyword>
<dbReference type="PaxDb" id="3880-AES70831"/>
<feature type="transmembrane region" description="Helical" evidence="6">
    <location>
        <begin position="95"/>
        <end position="117"/>
    </location>
</feature>
<sequence length="247" mass="28326">MVHHEEYMDVADSDFLHNNKEQLTDDDSEFETVFENYFAFSVAKNRFFARKLPLHVVLGSGKAADIILWREKRITASILAGVTVIWLAFKMMEYTLLSIICDSLLILLAMLFLWTNLRSLIGISRPKSSAFIIPEGMVFKTAISMTKNINKLLKTFRVLASGRDFKKFLLVTWTLGVVSLLGIWFSVPTICYIATVIMLTVPAVYEKNQDIVDIISEKALIELNIQYAELMKKFFGKSRHLQDRDLE</sequence>
<keyword evidence="3 6" id="KW-0256">Endoplasmic reticulum</keyword>
<comment type="subcellular location">
    <subcellularLocation>
        <location evidence="1 6">Endoplasmic reticulum membrane</location>
        <topology evidence="1 6">Multi-pass membrane protein</topology>
    </subcellularLocation>
</comment>
<dbReference type="InterPro" id="IPR003388">
    <property type="entry name" value="Reticulon"/>
</dbReference>
<name>G7IV80_MEDTR</name>
<evidence type="ECO:0000256" key="2">
    <source>
        <dbReference type="ARBA" id="ARBA00022692"/>
    </source>
</evidence>
<proteinExistence type="predicted"/>
<dbReference type="Gramene" id="rna16244">
    <property type="protein sequence ID" value="RHN67974.1"/>
    <property type="gene ID" value="gene16244"/>
</dbReference>
<dbReference type="GO" id="GO:0009617">
    <property type="term" value="P:response to bacterium"/>
    <property type="evidence" value="ECO:0007669"/>
    <property type="project" value="InterPro"/>
</dbReference>
<dbReference type="EnsemblPlants" id="AES70831">
    <property type="protein sequence ID" value="AES70831"/>
    <property type="gene ID" value="MTR_3g062910"/>
</dbReference>
<evidence type="ECO:0000313" key="11">
    <source>
        <dbReference type="Proteomes" id="UP000002051"/>
    </source>
</evidence>
<reference evidence="9" key="5">
    <citation type="journal article" date="2018" name="Nat. Plants">
        <title>Whole-genome landscape of Medicago truncatula symbiotic genes.</title>
        <authorList>
            <person name="Pecrix Y."/>
            <person name="Gamas P."/>
            <person name="Carrere S."/>
        </authorList>
    </citation>
    <scope>NUCLEOTIDE SEQUENCE</scope>
    <source>
        <tissue evidence="9">Leaves</tissue>
    </source>
</reference>
<protein>
    <recommendedName>
        <fullName evidence="6">Reticulon-like protein</fullName>
    </recommendedName>
</protein>
<organism evidence="8 11">
    <name type="scientific">Medicago truncatula</name>
    <name type="common">Barrel medic</name>
    <name type="synonym">Medicago tribuloides</name>
    <dbReference type="NCBI Taxonomy" id="3880"/>
    <lineage>
        <taxon>Eukaryota</taxon>
        <taxon>Viridiplantae</taxon>
        <taxon>Streptophyta</taxon>
        <taxon>Embryophyta</taxon>
        <taxon>Tracheophyta</taxon>
        <taxon>Spermatophyta</taxon>
        <taxon>Magnoliopsida</taxon>
        <taxon>eudicotyledons</taxon>
        <taxon>Gunneridae</taxon>
        <taxon>Pentapetalae</taxon>
        <taxon>rosids</taxon>
        <taxon>fabids</taxon>
        <taxon>Fabales</taxon>
        <taxon>Fabaceae</taxon>
        <taxon>Papilionoideae</taxon>
        <taxon>50 kb inversion clade</taxon>
        <taxon>NPAAA clade</taxon>
        <taxon>Hologalegina</taxon>
        <taxon>IRL clade</taxon>
        <taxon>Trifolieae</taxon>
        <taxon>Medicago</taxon>
    </lineage>
</organism>
<dbReference type="InterPro" id="IPR045064">
    <property type="entry name" value="Reticulon-like"/>
</dbReference>
<dbReference type="GO" id="GO:0005789">
    <property type="term" value="C:endoplasmic reticulum membrane"/>
    <property type="evidence" value="ECO:0007669"/>
    <property type="project" value="UniProtKB-SubCell"/>
</dbReference>
<keyword evidence="5 6" id="KW-0472">Membrane</keyword>
<dbReference type="STRING" id="3880.G7IV80"/>
<reference evidence="8 11" key="1">
    <citation type="journal article" date="2011" name="Nature">
        <title>The Medicago genome provides insight into the evolution of rhizobial symbioses.</title>
        <authorList>
            <person name="Young N.D."/>
            <person name="Debelle F."/>
            <person name="Oldroyd G.E."/>
            <person name="Geurts R."/>
            <person name="Cannon S.B."/>
            <person name="Udvardi M.K."/>
            <person name="Benedito V.A."/>
            <person name="Mayer K.F."/>
            <person name="Gouzy J."/>
            <person name="Schoof H."/>
            <person name="Van de Peer Y."/>
            <person name="Proost S."/>
            <person name="Cook D.R."/>
            <person name="Meyers B.C."/>
            <person name="Spannagl M."/>
            <person name="Cheung F."/>
            <person name="De Mita S."/>
            <person name="Krishnakumar V."/>
            <person name="Gundlach H."/>
            <person name="Zhou S."/>
            <person name="Mudge J."/>
            <person name="Bharti A.K."/>
            <person name="Murray J.D."/>
            <person name="Naoumkina M.A."/>
            <person name="Rosen B."/>
            <person name="Silverstein K.A."/>
            <person name="Tang H."/>
            <person name="Rombauts S."/>
            <person name="Zhao P.X."/>
            <person name="Zhou P."/>
            <person name="Barbe V."/>
            <person name="Bardou P."/>
            <person name="Bechner M."/>
            <person name="Bellec A."/>
            <person name="Berger A."/>
            <person name="Berges H."/>
            <person name="Bidwell S."/>
            <person name="Bisseling T."/>
            <person name="Choisne N."/>
            <person name="Couloux A."/>
            <person name="Denny R."/>
            <person name="Deshpande S."/>
            <person name="Dai X."/>
            <person name="Doyle J.J."/>
            <person name="Dudez A.M."/>
            <person name="Farmer A.D."/>
            <person name="Fouteau S."/>
            <person name="Franken C."/>
            <person name="Gibelin C."/>
            <person name="Gish J."/>
            <person name="Goldstein S."/>
            <person name="Gonzalez A.J."/>
            <person name="Green P.J."/>
            <person name="Hallab A."/>
            <person name="Hartog M."/>
            <person name="Hua A."/>
            <person name="Humphray S.J."/>
            <person name="Jeong D.H."/>
            <person name="Jing Y."/>
            <person name="Jocker A."/>
            <person name="Kenton S.M."/>
            <person name="Kim D.J."/>
            <person name="Klee K."/>
            <person name="Lai H."/>
            <person name="Lang C."/>
            <person name="Lin S."/>
            <person name="Macmil S.L."/>
            <person name="Magdelenat G."/>
            <person name="Matthews L."/>
            <person name="McCorrison J."/>
            <person name="Monaghan E.L."/>
            <person name="Mun J.H."/>
            <person name="Najar F.Z."/>
            <person name="Nicholson C."/>
            <person name="Noirot C."/>
            <person name="O'Bleness M."/>
            <person name="Paule C.R."/>
            <person name="Poulain J."/>
            <person name="Prion F."/>
            <person name="Qin B."/>
            <person name="Qu C."/>
            <person name="Retzel E.F."/>
            <person name="Riddle C."/>
            <person name="Sallet E."/>
            <person name="Samain S."/>
            <person name="Samson N."/>
            <person name="Sanders I."/>
            <person name="Saurat O."/>
            <person name="Scarpelli C."/>
            <person name="Schiex T."/>
            <person name="Segurens B."/>
            <person name="Severin A.J."/>
            <person name="Sherrier D.J."/>
            <person name="Shi R."/>
            <person name="Sims S."/>
            <person name="Singer S.R."/>
            <person name="Sinharoy S."/>
            <person name="Sterck L."/>
            <person name="Viollet A."/>
            <person name="Wang B.B."/>
            <person name="Wang K."/>
            <person name="Wang M."/>
            <person name="Wang X."/>
            <person name="Warfsmann J."/>
            <person name="Weissenbach J."/>
            <person name="White D.D."/>
            <person name="White J.D."/>
            <person name="Wiley G.B."/>
            <person name="Wincker P."/>
            <person name="Xing Y."/>
            <person name="Yang L."/>
            <person name="Yao Z."/>
            <person name="Ying F."/>
            <person name="Zhai J."/>
            <person name="Zhou L."/>
            <person name="Zuber A."/>
            <person name="Denarie J."/>
            <person name="Dixon R.A."/>
            <person name="May G.D."/>
            <person name="Schwartz D.C."/>
            <person name="Rogers J."/>
            <person name="Quetier F."/>
            <person name="Town C.D."/>
            <person name="Roe B.A."/>
        </authorList>
    </citation>
    <scope>NUCLEOTIDE SEQUENCE [LARGE SCALE GENOMIC DNA]</scope>
    <source>
        <strain evidence="8">A17</strain>
        <strain evidence="10 11">cv. Jemalong A17</strain>
    </source>
</reference>
<dbReference type="PANTHER" id="PTHR10994">
    <property type="entry name" value="RETICULON"/>
    <property type="match status" value="1"/>
</dbReference>
<evidence type="ECO:0000313" key="10">
    <source>
        <dbReference type="EnsemblPlants" id="AES70831"/>
    </source>
</evidence>
<evidence type="ECO:0000256" key="6">
    <source>
        <dbReference type="RuleBase" id="RU363132"/>
    </source>
</evidence>
<accession>G7IV80</accession>
<evidence type="ECO:0000256" key="1">
    <source>
        <dbReference type="ARBA" id="ARBA00004477"/>
    </source>
</evidence>
<gene>
    <name evidence="10" type="primary">11406095</name>
    <name evidence="8" type="ordered locus">MTR_3g062910</name>
    <name evidence="9" type="ORF">MtrunA17_Chr3g0108661</name>
</gene>
<evidence type="ECO:0000256" key="4">
    <source>
        <dbReference type="ARBA" id="ARBA00022989"/>
    </source>
</evidence>
<keyword evidence="4 6" id="KW-1133">Transmembrane helix</keyword>
<reference evidence="12" key="4">
    <citation type="journal article" date="2018" name="Nat. Plants">
        <title>Whole-genome landscape of Medicago truncatula symbiotic genes.</title>
        <authorList>
            <person name="Pecrix Y."/>
            <person name="Staton S.E."/>
            <person name="Sallet E."/>
            <person name="Lelandais-Briere C."/>
            <person name="Moreau S."/>
            <person name="Carrere S."/>
            <person name="Blein T."/>
            <person name="Jardinaud M.F."/>
            <person name="Latrasse D."/>
            <person name="Zouine M."/>
            <person name="Zahm M."/>
            <person name="Kreplak J."/>
            <person name="Mayjonade B."/>
            <person name="Satge C."/>
            <person name="Perez M."/>
            <person name="Cauet S."/>
            <person name="Marande W."/>
            <person name="Chantry-Darmon C."/>
            <person name="Lopez-Roques C."/>
            <person name="Bouchez O."/>
            <person name="Berard A."/>
            <person name="Debelle F."/>
            <person name="Munos S."/>
            <person name="Bendahmane A."/>
            <person name="Berges H."/>
            <person name="Niebel A."/>
            <person name="Buitink J."/>
            <person name="Frugier F."/>
            <person name="Benhamed M."/>
            <person name="Crespi M."/>
            <person name="Gouzy J."/>
            <person name="Gamas P."/>
        </authorList>
    </citation>
    <scope>NUCLEOTIDE SEQUENCE [LARGE SCALE GENOMIC DNA]</scope>
    <source>
        <strain evidence="12">cv. Jemalong A17</strain>
    </source>
</reference>
<evidence type="ECO:0000256" key="5">
    <source>
        <dbReference type="ARBA" id="ARBA00023136"/>
    </source>
</evidence>
<dbReference type="OMA" id="VGVTFIW"/>
<dbReference type="Proteomes" id="UP000265566">
    <property type="component" value="Chromosome 3"/>
</dbReference>